<evidence type="ECO:0000313" key="2">
    <source>
        <dbReference type="Proteomes" id="UP000463051"/>
    </source>
</evidence>
<organism evidence="1 2">
    <name type="scientific">Paenibacillus monticola</name>
    <dbReference type="NCBI Taxonomy" id="2666075"/>
    <lineage>
        <taxon>Bacteria</taxon>
        <taxon>Bacillati</taxon>
        <taxon>Bacillota</taxon>
        <taxon>Bacilli</taxon>
        <taxon>Bacillales</taxon>
        <taxon>Paenibacillaceae</taxon>
        <taxon>Paenibacillus</taxon>
    </lineage>
</organism>
<dbReference type="AlphaFoldDB" id="A0A7X2H224"/>
<accession>A0A7X2H224</accession>
<protein>
    <submittedName>
        <fullName evidence="1">Uncharacterized protein</fullName>
    </submittedName>
</protein>
<name>A0A7X2H224_9BACL</name>
<gene>
    <name evidence="1" type="ORF">GJB61_03035</name>
</gene>
<dbReference type="EMBL" id="WJXB01000001">
    <property type="protein sequence ID" value="MRN51973.1"/>
    <property type="molecule type" value="Genomic_DNA"/>
</dbReference>
<comment type="caution">
    <text evidence="1">The sequence shown here is derived from an EMBL/GenBank/DDBJ whole genome shotgun (WGS) entry which is preliminary data.</text>
</comment>
<evidence type="ECO:0000313" key="1">
    <source>
        <dbReference type="EMBL" id="MRN51973.1"/>
    </source>
</evidence>
<proteinExistence type="predicted"/>
<keyword evidence="2" id="KW-1185">Reference proteome</keyword>
<reference evidence="1 2" key="1">
    <citation type="submission" date="2019-11" db="EMBL/GenBank/DDBJ databases">
        <title>Paenibacillus monticola sp. nov., a novel PGPR strain isolated from mountain sample in China.</title>
        <authorList>
            <person name="Zhao Q."/>
            <person name="Li H.-P."/>
            <person name="Zhang J.-L."/>
        </authorList>
    </citation>
    <scope>NUCLEOTIDE SEQUENCE [LARGE SCALE GENOMIC DNA]</scope>
    <source>
        <strain evidence="1 2">LC-T2</strain>
    </source>
</reference>
<sequence length="119" mass="13539">MEFFPSVTAIDKVATRVLLKKYPKMVRKIGVYEKKESLTELEAIEYKDFAGKVREINRAFELIEDDEVMAIIKHRYVNARKHKLTLLTYTATTSTATINRRIGVGVATIADHLKLAGII</sequence>
<dbReference type="Proteomes" id="UP000463051">
    <property type="component" value="Unassembled WGS sequence"/>
</dbReference>